<dbReference type="InterPro" id="IPR036188">
    <property type="entry name" value="FAD/NAD-bd_sf"/>
</dbReference>
<dbReference type="AlphaFoldDB" id="A0A6S6SLD0"/>
<keyword evidence="8" id="KW-0274">FAD</keyword>
<dbReference type="Pfam" id="PF06039">
    <property type="entry name" value="Mqo"/>
    <property type="match status" value="1"/>
</dbReference>
<evidence type="ECO:0000256" key="8">
    <source>
        <dbReference type="ARBA" id="ARBA00022827"/>
    </source>
</evidence>
<keyword evidence="9 13" id="KW-0560">Oxidoreductase</keyword>
<dbReference type="EMBL" id="CACVAW010000010">
    <property type="protein sequence ID" value="CAA6803548.1"/>
    <property type="molecule type" value="Genomic_DNA"/>
</dbReference>
<dbReference type="GO" id="GO:0047545">
    <property type="term" value="F:(S)-2-hydroxyglutarate dehydrogenase activity"/>
    <property type="evidence" value="ECO:0007669"/>
    <property type="project" value="TreeGrafter"/>
</dbReference>
<comment type="similarity">
    <text evidence="4">Belongs to the MQO family.</text>
</comment>
<dbReference type="SUPFAM" id="SSF51905">
    <property type="entry name" value="FAD/NAD(P)-binding domain"/>
    <property type="match status" value="1"/>
</dbReference>
<dbReference type="PANTHER" id="PTHR43104">
    <property type="entry name" value="L-2-HYDROXYGLUTARATE DEHYDROGENASE, MITOCHONDRIAL"/>
    <property type="match status" value="1"/>
</dbReference>
<dbReference type="GO" id="GO:0008924">
    <property type="term" value="F:L-malate dehydrogenase (quinone) activity"/>
    <property type="evidence" value="ECO:0007669"/>
    <property type="project" value="UniProtKB-EC"/>
</dbReference>
<dbReference type="GO" id="GO:0005737">
    <property type="term" value="C:cytoplasm"/>
    <property type="evidence" value="ECO:0007669"/>
    <property type="project" value="TreeGrafter"/>
</dbReference>
<gene>
    <name evidence="13" type="ORF">HELGO_WM2681</name>
</gene>
<evidence type="ECO:0000256" key="9">
    <source>
        <dbReference type="ARBA" id="ARBA00023002"/>
    </source>
</evidence>
<keyword evidence="12" id="KW-0812">Transmembrane</keyword>
<dbReference type="GO" id="GO:0006099">
    <property type="term" value="P:tricarboxylic acid cycle"/>
    <property type="evidence" value="ECO:0007669"/>
    <property type="project" value="UniProtKB-UniPathway"/>
</dbReference>
<comment type="pathway">
    <text evidence="3">Carbohydrate metabolism; tricarboxylic acid cycle; oxaloacetate from (S)-malate (quinone route): step 1/1.</text>
</comment>
<comment type="catalytic activity">
    <reaction evidence="1">
        <text>(S)-malate + a quinone = a quinol + oxaloacetate</text>
        <dbReference type="Rhea" id="RHEA:46012"/>
        <dbReference type="ChEBI" id="CHEBI:15589"/>
        <dbReference type="ChEBI" id="CHEBI:16452"/>
        <dbReference type="ChEBI" id="CHEBI:24646"/>
        <dbReference type="ChEBI" id="CHEBI:132124"/>
        <dbReference type="EC" id="1.1.5.4"/>
    </reaction>
</comment>
<evidence type="ECO:0000256" key="7">
    <source>
        <dbReference type="ARBA" id="ARBA00022630"/>
    </source>
</evidence>
<evidence type="ECO:0000256" key="6">
    <source>
        <dbReference type="ARBA" id="ARBA00022532"/>
    </source>
</evidence>
<evidence type="ECO:0000256" key="12">
    <source>
        <dbReference type="SAM" id="Phobius"/>
    </source>
</evidence>
<dbReference type="Gene3D" id="3.50.50.60">
    <property type="entry name" value="FAD/NAD(P)-binding domain"/>
    <property type="match status" value="1"/>
</dbReference>
<evidence type="ECO:0000313" key="13">
    <source>
        <dbReference type="EMBL" id="CAA6803548.1"/>
    </source>
</evidence>
<dbReference type="UniPathway" id="UPA00223">
    <property type="reaction ID" value="UER01008"/>
</dbReference>
<keyword evidence="12" id="KW-1133">Transmembrane helix</keyword>
<reference evidence="13" key="1">
    <citation type="submission" date="2020-01" db="EMBL/GenBank/DDBJ databases">
        <authorList>
            <person name="Meier V. D."/>
            <person name="Meier V D."/>
        </authorList>
    </citation>
    <scope>NUCLEOTIDE SEQUENCE</scope>
    <source>
        <strain evidence="13">HLG_WM_MAG_12</strain>
    </source>
</reference>
<comment type="cofactor">
    <cofactor evidence="2">
        <name>FAD</name>
        <dbReference type="ChEBI" id="CHEBI:57692"/>
    </cofactor>
</comment>
<dbReference type="EC" id="1.1.5.4" evidence="5"/>
<sequence>MLILIVQNPMEKINMSNHYNVAIVGGGITGTALLFMLSKYSKVGSIALFEKYDDFATLNSNAKGNSQTMHCGDIETNYTLEKARKVKKTAFMTDHYTDMYGYKDKYHLKCTKMALGVGDEEVAYIKKRHEDFKELFPYMELWNADQIKEIEPAVLDGRKENVMAMGSHEHYPIVDWGEISKTFVKNAKDIKEDADVFLNTQIIDITKENEKFRLKTKDEEYTADFVVVDAGAHSLYFAHKMGRGMELSCLPVGGSFYYSKKNIIDSKIYTVQNPKLPFAAIHGDPDITNGRVRFGPTAPIIPKLERYKPAKIREFLTTMKFDASVVSVGFGLLKEKDIRNYLIKNLLFEIPYFGRKLFTKEVQKILPSIESKDLEFAEKVGGLRPQVIDKKNRQLLLGEARIDDGDNIIFNMTPSPGATSCLGNAYKDAKLVTDRLGIELDCDLIEKELIRDN</sequence>
<dbReference type="Gene3D" id="3.30.9.10">
    <property type="entry name" value="D-Amino Acid Oxidase, subunit A, domain 2"/>
    <property type="match status" value="1"/>
</dbReference>
<feature type="transmembrane region" description="Helical" evidence="12">
    <location>
        <begin position="19"/>
        <end position="37"/>
    </location>
</feature>
<dbReference type="InterPro" id="IPR006231">
    <property type="entry name" value="MQO"/>
</dbReference>
<evidence type="ECO:0000256" key="3">
    <source>
        <dbReference type="ARBA" id="ARBA00005012"/>
    </source>
</evidence>
<protein>
    <recommendedName>
        <fullName evidence="5">malate dehydrogenase (quinone)</fullName>
        <ecNumber evidence="5">1.1.5.4</ecNumber>
    </recommendedName>
    <alternativeName>
        <fullName evidence="11">MQO</fullName>
    </alternativeName>
    <alternativeName>
        <fullName evidence="10">Malate dehydrogenase [quinone]</fullName>
    </alternativeName>
</protein>
<dbReference type="PANTHER" id="PTHR43104:SF2">
    <property type="entry name" value="L-2-HYDROXYGLUTARATE DEHYDROGENASE, MITOCHONDRIAL"/>
    <property type="match status" value="1"/>
</dbReference>
<evidence type="ECO:0000256" key="1">
    <source>
        <dbReference type="ARBA" id="ARBA00001139"/>
    </source>
</evidence>
<evidence type="ECO:0000256" key="11">
    <source>
        <dbReference type="ARBA" id="ARBA00031550"/>
    </source>
</evidence>
<evidence type="ECO:0000256" key="5">
    <source>
        <dbReference type="ARBA" id="ARBA00013026"/>
    </source>
</evidence>
<keyword evidence="6" id="KW-0816">Tricarboxylic acid cycle</keyword>
<evidence type="ECO:0000256" key="10">
    <source>
        <dbReference type="ARBA" id="ARBA00030660"/>
    </source>
</evidence>
<name>A0A6S6SLD0_9BACT</name>
<proteinExistence type="inferred from homology"/>
<evidence type="ECO:0000256" key="4">
    <source>
        <dbReference type="ARBA" id="ARBA00006389"/>
    </source>
</evidence>
<keyword evidence="12" id="KW-0472">Membrane</keyword>
<organism evidence="13">
    <name type="scientific">uncultured Campylobacterales bacterium</name>
    <dbReference type="NCBI Taxonomy" id="352960"/>
    <lineage>
        <taxon>Bacteria</taxon>
        <taxon>Pseudomonadati</taxon>
        <taxon>Campylobacterota</taxon>
        <taxon>Epsilonproteobacteria</taxon>
        <taxon>Campylobacterales</taxon>
        <taxon>environmental samples</taxon>
    </lineage>
</organism>
<keyword evidence="7" id="KW-0285">Flavoprotein</keyword>
<accession>A0A6S6SLD0</accession>
<evidence type="ECO:0000256" key="2">
    <source>
        <dbReference type="ARBA" id="ARBA00001974"/>
    </source>
</evidence>